<evidence type="ECO:0000313" key="1">
    <source>
        <dbReference type="EMBL" id="CAF92392.1"/>
    </source>
</evidence>
<sequence length="63" mass="7251">ILAMFNLSLITSQVSPKSTFYNLIFFVFHSLNFFLLIPCCQCLPSLFLWGRGCQETGFTPYCM</sequence>
<accession>Q4T3Z0</accession>
<reference evidence="1" key="1">
    <citation type="journal article" date="2004" name="Nature">
        <title>Genome duplication in the teleost fish Tetraodon nigroviridis reveals the early vertebrate proto-karyotype.</title>
        <authorList>
            <person name="Jaillon O."/>
            <person name="Aury J.-M."/>
            <person name="Brunet F."/>
            <person name="Petit J.-L."/>
            <person name="Stange-Thomann N."/>
            <person name="Mauceli E."/>
            <person name="Bouneau L."/>
            <person name="Fischer C."/>
            <person name="Ozouf-Costaz C."/>
            <person name="Bernot A."/>
            <person name="Nicaud S."/>
            <person name="Jaffe D."/>
            <person name="Fisher S."/>
            <person name="Lutfalla G."/>
            <person name="Dossat C."/>
            <person name="Segurens B."/>
            <person name="Dasilva C."/>
            <person name="Salanoubat M."/>
            <person name="Levy M."/>
            <person name="Boudet N."/>
            <person name="Castellano S."/>
            <person name="Anthouard V."/>
            <person name="Jubin C."/>
            <person name="Castelli V."/>
            <person name="Katinka M."/>
            <person name="Vacherie B."/>
            <person name="Biemont C."/>
            <person name="Skalli Z."/>
            <person name="Cattolico L."/>
            <person name="Poulain J."/>
            <person name="De Berardinis V."/>
            <person name="Cruaud C."/>
            <person name="Duprat S."/>
            <person name="Brottier P."/>
            <person name="Coutanceau J.-P."/>
            <person name="Gouzy J."/>
            <person name="Parra G."/>
            <person name="Lardier G."/>
            <person name="Chapple C."/>
            <person name="McKernan K.J."/>
            <person name="McEwan P."/>
            <person name="Bosak S."/>
            <person name="Kellis M."/>
            <person name="Volff J.-N."/>
            <person name="Guigo R."/>
            <person name="Zody M.C."/>
            <person name="Mesirov J."/>
            <person name="Lindblad-Toh K."/>
            <person name="Birren B."/>
            <person name="Nusbaum C."/>
            <person name="Kahn D."/>
            <person name="Robinson-Rechavi M."/>
            <person name="Laudet V."/>
            <person name="Schachter V."/>
            <person name="Quetier F."/>
            <person name="Saurin W."/>
            <person name="Scarpelli C."/>
            <person name="Wincker P."/>
            <person name="Lander E.S."/>
            <person name="Weissenbach J."/>
            <person name="Roest Crollius H."/>
        </authorList>
    </citation>
    <scope>NUCLEOTIDE SEQUENCE [LARGE SCALE GENOMIC DNA]</scope>
</reference>
<organism evidence="1">
    <name type="scientific">Tetraodon nigroviridis</name>
    <name type="common">Spotted green pufferfish</name>
    <name type="synonym">Chelonodon nigroviridis</name>
    <dbReference type="NCBI Taxonomy" id="99883"/>
    <lineage>
        <taxon>Eukaryota</taxon>
        <taxon>Metazoa</taxon>
        <taxon>Chordata</taxon>
        <taxon>Craniata</taxon>
        <taxon>Vertebrata</taxon>
        <taxon>Euteleostomi</taxon>
        <taxon>Actinopterygii</taxon>
        <taxon>Neopterygii</taxon>
        <taxon>Teleostei</taxon>
        <taxon>Neoteleostei</taxon>
        <taxon>Acanthomorphata</taxon>
        <taxon>Eupercaria</taxon>
        <taxon>Tetraodontiformes</taxon>
        <taxon>Tetradontoidea</taxon>
        <taxon>Tetraodontidae</taxon>
        <taxon>Tetraodon</taxon>
    </lineage>
</organism>
<dbReference type="AlphaFoldDB" id="Q4T3Z0"/>
<feature type="non-terminal residue" evidence="1">
    <location>
        <position position="1"/>
    </location>
</feature>
<dbReference type="EMBL" id="CAAE01009874">
    <property type="protein sequence ID" value="CAF92392.1"/>
    <property type="molecule type" value="Genomic_DNA"/>
</dbReference>
<protein>
    <submittedName>
        <fullName evidence="1">(spotted green pufferfish) hypothetical protein</fullName>
    </submittedName>
</protein>
<gene>
    <name evidence="1" type="ORF">GSTENG00007572001</name>
</gene>
<proteinExistence type="predicted"/>
<name>Q4T3Z0_TETNG</name>
<reference evidence="1" key="2">
    <citation type="submission" date="2004-02" db="EMBL/GenBank/DDBJ databases">
        <authorList>
            <consortium name="Genoscope"/>
            <consortium name="Whitehead Institute Centre for Genome Research"/>
        </authorList>
    </citation>
    <scope>NUCLEOTIDE SEQUENCE</scope>
</reference>
<dbReference type="KEGG" id="tng:GSTEN00007572G001"/>
<comment type="caution">
    <text evidence="1">The sequence shown here is derived from an EMBL/GenBank/DDBJ whole genome shotgun (WGS) entry which is preliminary data.</text>
</comment>